<evidence type="ECO:0000259" key="10">
    <source>
        <dbReference type="Pfam" id="PF02275"/>
    </source>
</evidence>
<dbReference type="InterPro" id="IPR029132">
    <property type="entry name" value="CBAH/NAAA_C"/>
</dbReference>
<keyword evidence="13" id="KW-1185">Reference proteome</keyword>
<proteinExistence type="inferred from homology"/>
<dbReference type="CDD" id="cd00542">
    <property type="entry name" value="Ntn_PVA"/>
    <property type="match status" value="1"/>
</dbReference>
<dbReference type="OrthoDB" id="1265391at2"/>
<gene>
    <name evidence="11" type="ORF">BcFMB_07045</name>
    <name evidence="12" type="ORF">BCHO_1099</name>
</gene>
<comment type="catalytic activity">
    <reaction evidence="8">
        <text>cholate + taurine = taurocholate + H2O</text>
        <dbReference type="Rhea" id="RHEA:47108"/>
        <dbReference type="ChEBI" id="CHEBI:15377"/>
        <dbReference type="ChEBI" id="CHEBI:29747"/>
        <dbReference type="ChEBI" id="CHEBI:36257"/>
        <dbReference type="ChEBI" id="CHEBI:507393"/>
    </reaction>
    <physiologicalReaction direction="right-to-left" evidence="8">
        <dbReference type="Rhea" id="RHEA:47110"/>
    </physiologicalReaction>
</comment>
<dbReference type="GO" id="GO:0045302">
    <property type="term" value="F:choloylglycine hydrolase activity"/>
    <property type="evidence" value="ECO:0007669"/>
    <property type="project" value="UniProtKB-EC"/>
</dbReference>
<evidence type="ECO:0000313" key="12">
    <source>
        <dbReference type="EMBL" id="KFI57613.1"/>
    </source>
</evidence>
<dbReference type="EC" id="3.5.1.24" evidence="5"/>
<dbReference type="InterPro" id="IPR029055">
    <property type="entry name" value="Ntn_hydrolases_N"/>
</dbReference>
<dbReference type="Pfam" id="PF02275">
    <property type="entry name" value="CBAH"/>
    <property type="match status" value="1"/>
</dbReference>
<evidence type="ECO:0000256" key="6">
    <source>
        <dbReference type="ARBA" id="ARBA00044804"/>
    </source>
</evidence>
<evidence type="ECO:0000313" key="14">
    <source>
        <dbReference type="Proteomes" id="UP000229907"/>
    </source>
</evidence>
<evidence type="ECO:0000256" key="2">
    <source>
        <dbReference type="ARBA" id="ARBA00006625"/>
    </source>
</evidence>
<evidence type="ECO:0000256" key="9">
    <source>
        <dbReference type="ARBA" id="ARBA00048897"/>
    </source>
</evidence>
<accession>A0A087AFR3</accession>
<evidence type="ECO:0000313" key="13">
    <source>
        <dbReference type="Proteomes" id="UP000028995"/>
    </source>
</evidence>
<organism evidence="12 13">
    <name type="scientific">Bifidobacterium choerinum</name>
    <dbReference type="NCBI Taxonomy" id="35760"/>
    <lineage>
        <taxon>Bacteria</taxon>
        <taxon>Bacillati</taxon>
        <taxon>Actinomycetota</taxon>
        <taxon>Actinomycetes</taxon>
        <taxon>Bifidobacteriales</taxon>
        <taxon>Bifidobacteriaceae</taxon>
        <taxon>Bifidobacterium</taxon>
    </lineage>
</organism>
<feature type="domain" description="Choloylglycine hydrolase/NAAA C-terminal" evidence="10">
    <location>
        <begin position="2"/>
        <end position="300"/>
    </location>
</feature>
<evidence type="ECO:0000256" key="7">
    <source>
        <dbReference type="ARBA" id="ARBA00044806"/>
    </source>
</evidence>
<keyword evidence="3 12" id="KW-0378">Hydrolase</keyword>
<dbReference type="Proteomes" id="UP000229907">
    <property type="component" value="Chromosome"/>
</dbReference>
<evidence type="ECO:0000256" key="3">
    <source>
        <dbReference type="ARBA" id="ARBA00022801"/>
    </source>
</evidence>
<evidence type="ECO:0000256" key="4">
    <source>
        <dbReference type="ARBA" id="ARBA00023098"/>
    </source>
</evidence>
<sequence length="314" mass="34753">MCSAVRFVDAEGNLYFGRNLDWECGYGEKIVYTPADYNYQPAFNAKDRNHAVIGVGIVVDDTPLYFDCANDAGLAVAGLNFPGYAQYAEDSVNFTTNVAAYEFPLWVARSFTSVDDVAEALKNVTIVGKPINDRYPVSMLHWIVADATRSIVVEYTASGMHVYDDDVDVMTNQPEFPVHRQNLINYINCTPMMVKPVRWGGAELKPWGAGLSAHGLPGDPNSMSRFVRIAYANAHYPDKQGEKDNVTRLFKTLSSAAMVEGMSAMADGQYEKTMFTSGYSARTKTYYMATYDDPTIVATPVSDFDATSNKLQTK</sequence>
<dbReference type="STRING" id="35760.BCHO_1099"/>
<dbReference type="AlphaFoldDB" id="A0A087AFR3"/>
<dbReference type="NCBIfam" id="NF038245">
    <property type="entry name" value="bile_salt_hydro"/>
    <property type="match status" value="1"/>
</dbReference>
<reference evidence="11 14" key="2">
    <citation type="submission" date="2016-11" db="EMBL/GenBank/DDBJ databases">
        <title>complete genome sequence of Bifidobacterium choerinum strain FMB-1.</title>
        <authorList>
            <person name="Park C.-S."/>
            <person name="Jung D.-H."/>
            <person name="Choi D.-S."/>
        </authorList>
    </citation>
    <scope>NUCLEOTIDE SEQUENCE [LARGE SCALE GENOMIC DNA]</scope>
    <source>
        <strain evidence="11 14">FMB-1</strain>
    </source>
</reference>
<evidence type="ECO:0000313" key="11">
    <source>
        <dbReference type="EMBL" id="ATU21265.1"/>
    </source>
</evidence>
<dbReference type="InterPro" id="IPR047711">
    <property type="entry name" value="CBAH"/>
</dbReference>
<keyword evidence="4" id="KW-0443">Lipid metabolism</keyword>
<dbReference type="PANTHER" id="PTHR35527:SF2">
    <property type="entry name" value="HYDROLASE"/>
    <property type="match status" value="1"/>
</dbReference>
<evidence type="ECO:0000256" key="8">
    <source>
        <dbReference type="ARBA" id="ARBA00047285"/>
    </source>
</evidence>
<dbReference type="InterPro" id="IPR052193">
    <property type="entry name" value="Peptidase_C59"/>
</dbReference>
<dbReference type="EMBL" id="CP018044">
    <property type="protein sequence ID" value="ATU21265.1"/>
    <property type="molecule type" value="Genomic_DNA"/>
</dbReference>
<dbReference type="eggNOG" id="COG3049">
    <property type="taxonomic scope" value="Bacteria"/>
</dbReference>
<dbReference type="KEGG" id="bcho:BcFMB_07045"/>
<name>A0A087AFR3_9BIFI</name>
<dbReference type="SUPFAM" id="SSF56235">
    <property type="entry name" value="N-terminal nucleophile aminohydrolases (Ntn hydrolases)"/>
    <property type="match status" value="1"/>
</dbReference>
<comment type="catalytic activity">
    <reaction evidence="9">
        <text>taurodeoxycholate + H2O = deoxycholate + taurine</text>
        <dbReference type="Rhea" id="RHEA:47556"/>
        <dbReference type="ChEBI" id="CHEBI:15377"/>
        <dbReference type="ChEBI" id="CHEBI:23614"/>
        <dbReference type="ChEBI" id="CHEBI:36261"/>
        <dbReference type="ChEBI" id="CHEBI:507393"/>
    </reaction>
    <physiologicalReaction direction="left-to-right" evidence="9">
        <dbReference type="Rhea" id="RHEA:47557"/>
    </physiologicalReaction>
</comment>
<dbReference type="RefSeq" id="WP_024541334.1">
    <property type="nucleotide sequence ID" value="NZ_CP018044.1"/>
</dbReference>
<comment type="pathway">
    <text evidence="1">Lipid metabolism; bile acid biosynthesis.</text>
</comment>
<dbReference type="EMBL" id="JGYU01000004">
    <property type="protein sequence ID" value="KFI57613.1"/>
    <property type="molecule type" value="Genomic_DNA"/>
</dbReference>
<dbReference type="PANTHER" id="PTHR35527">
    <property type="entry name" value="CHOLOYLGLYCINE HYDROLASE"/>
    <property type="match status" value="1"/>
</dbReference>
<reference evidence="12 13" key="1">
    <citation type="submission" date="2014-03" db="EMBL/GenBank/DDBJ databases">
        <title>Genomics of Bifidobacteria.</title>
        <authorList>
            <person name="Ventura M."/>
            <person name="Milani C."/>
            <person name="Lugli G.A."/>
        </authorList>
    </citation>
    <scope>NUCLEOTIDE SEQUENCE [LARGE SCALE GENOMIC DNA]</scope>
    <source>
        <strain evidence="12 13">LMG 10510</strain>
    </source>
</reference>
<evidence type="ECO:0000256" key="5">
    <source>
        <dbReference type="ARBA" id="ARBA00044769"/>
    </source>
</evidence>
<evidence type="ECO:0000256" key="1">
    <source>
        <dbReference type="ARBA" id="ARBA00004860"/>
    </source>
</evidence>
<dbReference type="Proteomes" id="UP000028995">
    <property type="component" value="Unassembled WGS sequence"/>
</dbReference>
<comment type="similarity">
    <text evidence="2">Belongs to the peptidase C59 family.</text>
</comment>
<protein>
    <recommendedName>
        <fullName evidence="5">choloylglycine hydrolase</fullName>
        <ecNumber evidence="5">3.5.1.24</ecNumber>
    </recommendedName>
    <alternativeName>
        <fullName evidence="6">Bile salt hydrolase</fullName>
    </alternativeName>
    <alternativeName>
        <fullName evidence="7">Choloylglycine hydrolase</fullName>
    </alternativeName>
</protein>
<dbReference type="Gene3D" id="3.60.60.10">
    <property type="entry name" value="Penicillin V Acylase, Chain A"/>
    <property type="match status" value="1"/>
</dbReference>
<dbReference type="GO" id="GO:0006629">
    <property type="term" value="P:lipid metabolic process"/>
    <property type="evidence" value="ECO:0007669"/>
    <property type="project" value="UniProtKB-KW"/>
</dbReference>